<dbReference type="PIRSF" id="PIRSF014995">
    <property type="entry name" value="UCP014995"/>
    <property type="match status" value="1"/>
</dbReference>
<keyword evidence="1" id="KW-0732">Signal</keyword>
<dbReference type="InterPro" id="IPR014469">
    <property type="entry name" value="DUF2271"/>
</dbReference>
<feature type="chain" id="PRO_5008674787" evidence="1">
    <location>
        <begin position="19"/>
        <end position="172"/>
    </location>
</feature>
<evidence type="ECO:0000313" key="3">
    <source>
        <dbReference type="Proteomes" id="UP000190837"/>
    </source>
</evidence>
<name>A0A1C3H327_9GAMM</name>
<dbReference type="AlphaFoldDB" id="A0A1C3H327"/>
<accession>A0A1C3H327</accession>
<dbReference type="RefSeq" id="WP_079539502.1">
    <property type="nucleotide sequence ID" value="NZ_FKLO01000023.1"/>
</dbReference>
<dbReference type="Pfam" id="PF10029">
    <property type="entry name" value="DUF2271"/>
    <property type="match status" value="1"/>
</dbReference>
<gene>
    <name evidence="2" type="ORF">CHUV0807_0526</name>
</gene>
<evidence type="ECO:0000313" key="2">
    <source>
        <dbReference type="EMBL" id="SAM59080.1"/>
    </source>
</evidence>
<reference evidence="3" key="1">
    <citation type="submission" date="2016-04" db="EMBL/GenBank/DDBJ databases">
        <authorList>
            <person name="Tagini F."/>
        </authorList>
    </citation>
    <scope>NUCLEOTIDE SEQUENCE [LARGE SCALE GENOMIC DNA]</scope>
    <source>
        <strain evidence="3">CHUV0807</strain>
    </source>
</reference>
<dbReference type="EMBL" id="FKLO01000023">
    <property type="protein sequence ID" value="SAM59080.1"/>
    <property type="molecule type" value="Genomic_DNA"/>
</dbReference>
<organism evidence="2 3">
    <name type="scientific">Cardiobacterium hominis</name>
    <dbReference type="NCBI Taxonomy" id="2718"/>
    <lineage>
        <taxon>Bacteria</taxon>
        <taxon>Pseudomonadati</taxon>
        <taxon>Pseudomonadota</taxon>
        <taxon>Gammaproteobacteria</taxon>
        <taxon>Cardiobacteriales</taxon>
        <taxon>Cardiobacteriaceae</taxon>
        <taxon>Cardiobacterium</taxon>
    </lineage>
</organism>
<dbReference type="Proteomes" id="UP000190837">
    <property type="component" value="Unassembled WGS sequence"/>
</dbReference>
<proteinExistence type="predicted"/>
<protein>
    <submittedName>
        <fullName evidence="2">FIG019993: putative exported protein</fullName>
    </submittedName>
</protein>
<feature type="signal peptide" evidence="1">
    <location>
        <begin position="1"/>
        <end position="18"/>
    </location>
</feature>
<evidence type="ECO:0000256" key="1">
    <source>
        <dbReference type="SAM" id="SignalP"/>
    </source>
</evidence>
<sequence length="172" mass="19202">MKKTLLTAALLLATSVQAADFNIEVTIPDIKSNEYHRPYVAVWVEDSDKKLVEHLSLWYFIKGKDDNPQEGLKYLKELRNWWRKGGRSLKPLPDAITGATQKPGKHNIEIKSDDPRLAKLKDGSYTLMIEAAREEGGIEAVSIPFTLPVKEKTEAKASGKSELGDITLTITP</sequence>